<organism evidence="1 2">
    <name type="scientific">Frigoriglobus tundricola</name>
    <dbReference type="NCBI Taxonomy" id="2774151"/>
    <lineage>
        <taxon>Bacteria</taxon>
        <taxon>Pseudomonadati</taxon>
        <taxon>Planctomycetota</taxon>
        <taxon>Planctomycetia</taxon>
        <taxon>Gemmatales</taxon>
        <taxon>Gemmataceae</taxon>
        <taxon>Frigoriglobus</taxon>
    </lineage>
</organism>
<protein>
    <submittedName>
        <fullName evidence="1">Uncharacterized protein</fullName>
    </submittedName>
</protein>
<reference evidence="2" key="1">
    <citation type="submission" date="2020-05" db="EMBL/GenBank/DDBJ databases">
        <title>Frigoriglobus tundricola gen. nov., sp. nov., a psychrotolerant cellulolytic planctomycete of the family Gemmataceae with two divergent copies of 16S rRNA gene.</title>
        <authorList>
            <person name="Kulichevskaya I.S."/>
            <person name="Ivanova A.A."/>
            <person name="Naumoff D.G."/>
            <person name="Beletsky A.V."/>
            <person name="Rijpstra W.I.C."/>
            <person name="Sinninghe Damste J.S."/>
            <person name="Mardanov A.V."/>
            <person name="Ravin N.V."/>
            <person name="Dedysh S.N."/>
        </authorList>
    </citation>
    <scope>NUCLEOTIDE SEQUENCE [LARGE SCALE GENOMIC DNA]</scope>
    <source>
        <strain evidence="2">PL17</strain>
    </source>
</reference>
<name>A0A6M5Z0Z2_9BACT</name>
<keyword evidence="2" id="KW-1185">Reference proteome</keyword>
<dbReference type="KEGG" id="ftj:FTUN_6913"/>
<proteinExistence type="predicted"/>
<dbReference type="Proteomes" id="UP000503447">
    <property type="component" value="Chromosome"/>
</dbReference>
<dbReference type="AlphaFoldDB" id="A0A6M5Z0Z2"/>
<evidence type="ECO:0000313" key="1">
    <source>
        <dbReference type="EMBL" id="QJW99310.1"/>
    </source>
</evidence>
<accession>A0A6M5Z0Z2</accession>
<dbReference type="RefSeq" id="WP_171474290.1">
    <property type="nucleotide sequence ID" value="NZ_CP053452.2"/>
</dbReference>
<gene>
    <name evidence="1" type="ORF">FTUN_6913</name>
</gene>
<evidence type="ECO:0000313" key="2">
    <source>
        <dbReference type="Proteomes" id="UP000503447"/>
    </source>
</evidence>
<sequence>MATQQTPTLGQIVQLLHGLGFVTEPAKRGVLALVHVASGAELLYRERGADTPARENELVNLRVQLTARGLLTVKELEGLLAPSAQPTTAPQ</sequence>
<dbReference type="EMBL" id="CP053452">
    <property type="protein sequence ID" value="QJW99310.1"/>
    <property type="molecule type" value="Genomic_DNA"/>
</dbReference>